<evidence type="ECO:0000313" key="2">
    <source>
        <dbReference type="Proteomes" id="UP000027222"/>
    </source>
</evidence>
<gene>
    <name evidence="1" type="ORF">GALMADRAFT_213710</name>
</gene>
<accession>A0A067SLR9</accession>
<dbReference type="Proteomes" id="UP000027222">
    <property type="component" value="Unassembled WGS sequence"/>
</dbReference>
<dbReference type="OrthoDB" id="3266199at2759"/>
<evidence type="ECO:0000313" key="1">
    <source>
        <dbReference type="EMBL" id="KDR71885.1"/>
    </source>
</evidence>
<dbReference type="AlphaFoldDB" id="A0A067SLR9"/>
<evidence type="ECO:0008006" key="3">
    <source>
        <dbReference type="Google" id="ProtNLM"/>
    </source>
</evidence>
<dbReference type="HOGENOM" id="CLU_507188_0_0_1"/>
<keyword evidence="2" id="KW-1185">Reference proteome</keyword>
<dbReference type="EMBL" id="KL142391">
    <property type="protein sequence ID" value="KDR71885.1"/>
    <property type="molecule type" value="Genomic_DNA"/>
</dbReference>
<dbReference type="SUPFAM" id="SSF54909">
    <property type="entry name" value="Dimeric alpha+beta barrel"/>
    <property type="match status" value="2"/>
</dbReference>
<sequence>MVALTHSSFVPLVAQPGKEDAVTEFLVGGHGLVLSEPLTLQWYAVKYHDTTPAQFAIFDTFPSEEGRNAHFTGPIPAALMENAPKLLIGAPKMEEIMADVISHHVTKAGEGQKAGVTTGLRVFFTAKPGKKEAVRAFLAGAVPIIEKESDTVAWYSIHWPGTDNFGAVALFKTEEAREAHLKDHAATALIGSADENLTAQPDVVRFDVLAAKAQAGIIKDTLSKRGILKAMSNTRRKTIFSLSHSMTAKASKQPPHVYHPQFNSPDADIILVSSEETGYRVPHFTLRNTCGYFRGLLAGHNSSLVHPEADRQEVIDVDEKDKVLTKVLSMICGLHTENWESIDEADDALLLAQKWDAPGPLSIIRGAITAPIFLAEPLRLYAIATRLGWDEEAKLASTHTLTLDLYEEVNGPALERISTGRLMTVFRLHRERRDLFKSLIDSDDLFEAGNSGRYVCPGCGEQMSNHTWRELKARMFMEMDRRPLGDTLCSLEMEEWAEATACWEAKCQKADCGRLNYNKLSTLRDIKSCLDRLPSHV</sequence>
<organism evidence="1 2">
    <name type="scientific">Galerina marginata (strain CBS 339.88)</name>
    <dbReference type="NCBI Taxonomy" id="685588"/>
    <lineage>
        <taxon>Eukaryota</taxon>
        <taxon>Fungi</taxon>
        <taxon>Dikarya</taxon>
        <taxon>Basidiomycota</taxon>
        <taxon>Agaricomycotina</taxon>
        <taxon>Agaricomycetes</taxon>
        <taxon>Agaricomycetidae</taxon>
        <taxon>Agaricales</taxon>
        <taxon>Agaricineae</taxon>
        <taxon>Strophariaceae</taxon>
        <taxon>Galerina</taxon>
    </lineage>
</organism>
<dbReference type="Gene3D" id="3.30.70.100">
    <property type="match status" value="2"/>
</dbReference>
<protein>
    <recommendedName>
        <fullName evidence="3">ABM domain-containing protein</fullName>
    </recommendedName>
</protein>
<dbReference type="InterPro" id="IPR011008">
    <property type="entry name" value="Dimeric_a/b-barrel"/>
</dbReference>
<reference evidence="2" key="1">
    <citation type="journal article" date="2014" name="Proc. Natl. Acad. Sci. U.S.A.">
        <title>Extensive sampling of basidiomycete genomes demonstrates inadequacy of the white-rot/brown-rot paradigm for wood decay fungi.</title>
        <authorList>
            <person name="Riley R."/>
            <person name="Salamov A.A."/>
            <person name="Brown D.W."/>
            <person name="Nagy L.G."/>
            <person name="Floudas D."/>
            <person name="Held B.W."/>
            <person name="Levasseur A."/>
            <person name="Lombard V."/>
            <person name="Morin E."/>
            <person name="Otillar R."/>
            <person name="Lindquist E.A."/>
            <person name="Sun H."/>
            <person name="LaButti K.M."/>
            <person name="Schmutz J."/>
            <person name="Jabbour D."/>
            <person name="Luo H."/>
            <person name="Baker S.E."/>
            <person name="Pisabarro A.G."/>
            <person name="Walton J.D."/>
            <person name="Blanchette R.A."/>
            <person name="Henrissat B."/>
            <person name="Martin F."/>
            <person name="Cullen D."/>
            <person name="Hibbett D.S."/>
            <person name="Grigoriev I.V."/>
        </authorList>
    </citation>
    <scope>NUCLEOTIDE SEQUENCE [LARGE SCALE GENOMIC DNA]</scope>
    <source>
        <strain evidence="2">CBS 339.88</strain>
    </source>
</reference>
<name>A0A067SLR9_GALM3</name>
<proteinExistence type="predicted"/>